<dbReference type="PRINTS" id="PR00507">
    <property type="entry name" value="N12N6MTFRASE"/>
</dbReference>
<feature type="domain" description="DUF4942" evidence="1">
    <location>
        <begin position="112"/>
        <end position="294"/>
    </location>
</feature>
<dbReference type="OrthoDB" id="270332at2"/>
<dbReference type="AlphaFoldDB" id="A0A345YJG6"/>
<dbReference type="Gene3D" id="3.40.50.150">
    <property type="entry name" value="Vaccinia Virus protein VP39"/>
    <property type="match status" value="1"/>
</dbReference>
<reference evidence="2 3" key="1">
    <citation type="submission" date="2018-07" db="EMBL/GenBank/DDBJ databases">
        <title>Genome sequence of Erythrobacter strain YH-07, an antagonistic bacterium isolated from Yellow Sea.</title>
        <authorList>
            <person name="Tang T."/>
            <person name="Liu Q."/>
            <person name="Sun X."/>
        </authorList>
    </citation>
    <scope>NUCLEOTIDE SEQUENCE [LARGE SCALE GENOMIC DNA]</scope>
    <source>
        <strain evidence="2 3">YH-07</strain>
        <plasmid evidence="2 3">unnamed</plasmid>
    </source>
</reference>
<name>A0A345YJG6_9SPHN</name>
<proteinExistence type="predicted"/>
<protein>
    <submittedName>
        <fullName evidence="2">DUF4942 domain-containing protein</fullName>
    </submittedName>
</protein>
<keyword evidence="3" id="KW-1185">Reference proteome</keyword>
<evidence type="ECO:0000313" key="3">
    <source>
        <dbReference type="Proteomes" id="UP000254508"/>
    </source>
</evidence>
<evidence type="ECO:0000313" key="2">
    <source>
        <dbReference type="EMBL" id="AXK44068.1"/>
    </source>
</evidence>
<dbReference type="EMBL" id="CP031358">
    <property type="protein sequence ID" value="AXK44068.1"/>
    <property type="molecule type" value="Genomic_DNA"/>
</dbReference>
<evidence type="ECO:0000259" key="1">
    <source>
        <dbReference type="Pfam" id="PF13708"/>
    </source>
</evidence>
<keyword evidence="2" id="KW-0614">Plasmid</keyword>
<dbReference type="InterPro" id="IPR029063">
    <property type="entry name" value="SAM-dependent_MTases_sf"/>
</dbReference>
<dbReference type="KEGG" id="err:DVR09_16580"/>
<dbReference type="SUPFAM" id="SSF53335">
    <property type="entry name" value="S-adenosyl-L-methionine-dependent methyltransferases"/>
    <property type="match status" value="1"/>
</dbReference>
<dbReference type="InterPro" id="IPR031339">
    <property type="entry name" value="DUF4942"/>
</dbReference>
<dbReference type="Proteomes" id="UP000254508">
    <property type="component" value="Plasmid unnamed"/>
</dbReference>
<accession>A0A345YJG6</accession>
<gene>
    <name evidence="2" type="ORF">DVR09_16580</name>
</gene>
<dbReference type="CDD" id="cd02440">
    <property type="entry name" value="AdoMet_MTases"/>
    <property type="match status" value="1"/>
</dbReference>
<sequence>MSRSMPTPSFRLSTPKTNARLVRPLYSLHSQGRSMENALIPRATIHEIVGLRSQALEKFNAAYALIGEGFDLARRASPQGSIPCLPERMKRLLEGGSPREAENFEKGMAKLVDKAVWEHLIYTSGIDKLMDTTARQEFRHQLVEDPPEVSVENCFATMQSLVGDADMIFKRGIATAFSRLDRRFRSHDGFKIGSRIIFSYALTSYQAWSSAGADDHLMDVERAFYVLDGKQVPERWNGIVGEINEQRSCMNPKTFTAESEYFKCRVFKNGNLHVYFKRDDLVRNVNQLLAEYYGASIGAAADVAEKKHRPAQGLAKNYGFFPTPHELAERVIDEAYLSEGMKVLEPNAGTGALSSLAADKKCDVTCVEVQPDLIEQLEADDRYTTVLAMDFLELNPSMTGLFERIIMNPPFDRGRDVDHVSHALDFLETGGVLVAIMSSGVEFRSDAKTQDFRARVEAMGGRFIDLPAGSFESVGTMVNTVMLTVRKR</sequence>
<organism evidence="2 3">
    <name type="scientific">Erythrobacter aureus</name>
    <dbReference type="NCBI Taxonomy" id="2182384"/>
    <lineage>
        <taxon>Bacteria</taxon>
        <taxon>Pseudomonadati</taxon>
        <taxon>Pseudomonadota</taxon>
        <taxon>Alphaproteobacteria</taxon>
        <taxon>Sphingomonadales</taxon>
        <taxon>Erythrobacteraceae</taxon>
        <taxon>Erythrobacter/Porphyrobacter group</taxon>
        <taxon>Erythrobacter</taxon>
    </lineage>
</organism>
<geneLocation type="plasmid" evidence="2 3">
    <name>unnamed</name>
</geneLocation>
<dbReference type="Pfam" id="PF13708">
    <property type="entry name" value="DUF4942"/>
    <property type="match status" value="1"/>
</dbReference>